<feature type="region of interest" description="Disordered" evidence="1">
    <location>
        <begin position="930"/>
        <end position="959"/>
    </location>
</feature>
<name>A0ABQ2AUN2_9MICC</name>
<reference evidence="4" key="1">
    <citation type="journal article" date="2019" name="Int. J. Syst. Evol. Microbiol.">
        <title>The Global Catalogue of Microorganisms (GCM) 10K type strain sequencing project: providing services to taxonomists for standard genome sequencing and annotation.</title>
        <authorList>
            <consortium name="The Broad Institute Genomics Platform"/>
            <consortium name="The Broad Institute Genome Sequencing Center for Infectious Disease"/>
            <person name="Wu L."/>
            <person name="Ma J."/>
        </authorList>
    </citation>
    <scope>NUCLEOTIDE SEQUENCE [LARGE SCALE GENOMIC DNA]</scope>
    <source>
        <strain evidence="4">CGMCC 1.12778</strain>
    </source>
</reference>
<evidence type="ECO:0000313" key="3">
    <source>
        <dbReference type="EMBL" id="GGH97636.1"/>
    </source>
</evidence>
<gene>
    <name evidence="3" type="ORF">GCM10007170_28340</name>
</gene>
<organism evidence="3 4">
    <name type="scientific">Arthrobacter liuii</name>
    <dbReference type="NCBI Taxonomy" id="1476996"/>
    <lineage>
        <taxon>Bacteria</taxon>
        <taxon>Bacillati</taxon>
        <taxon>Actinomycetota</taxon>
        <taxon>Actinomycetes</taxon>
        <taxon>Micrococcales</taxon>
        <taxon>Micrococcaceae</taxon>
        <taxon>Arthrobacter</taxon>
    </lineage>
</organism>
<sequence length="1033" mass="116441">MPITETRKDAITSAIAMIAEKGPKLLLNRVNFSLEEDGVEAITPTELTDLLTLEGDPNDPAQVEFRLALSRWDQTTDALWLSEAPKPATHPKGRERRAYVLEKLGFSEHEFDVINSFYPVINAGTIVANPTDDGRWPWYSSDRRTRSHYWDVYQGILKRRGFGPDAIVALDESTTEIVSRFADPTWDETYQTKGLVVGHVQSGKTANFTGTVAKAIDAGYRLIIVLTGTLELLRSQTQRRLDKELVGFENIVGGIDLSDEVLARENIDYIANQDADWLAGDKFVKFGYDPESVPGVPHTIRLTKSTDDYKSLRAGLSTLDYKSHIRNPEQKIYHPDNLWDTPVRLVVIKKNATVLRKLIKDLKQIRGNTQDYPALIIDDEADQAGINTKKPPVKLTKEEQDEENKQARERTAINKLLSELLGILPRAQYVGYTATPFANVFIDASDVDDIYPKDFIFSLTPPDAYMGGRSFHDRHLVLAPDETKTPATSNQAAYVRNISSTPDTVELRRLEMQRAMDSFVLSGAIKLWREARGSKGDFKHHTMLFHESVKQVEHNALADEIHLLWKRSDYLGFHGYDRMAELWADDFAVVMQELTQRTDSEFPDPRTHRIPSSFDDVAVYLPEVVKRVEEGLRPIAVVNGDKDSEYTQAGADFQKGPVWKMLVGGAKLSRGYTIEGLTVTWYSRRALAADTLMQMGRWFGYRPGYRDLVRLYIARNVPASARNPKPYDLYEAFESMIGDEEEFRDQLEQFAELDENGQPQVRPIDIPPLVSQSLPWLRPTARSRMYNAQIVQYAKGDRFKDFFYLPPRDPKQCKNSENLRAMAPILNRLTDTESFEYTTATERRSSYKAKTGLVPAQVVVDALSLFEWSKPGLADADIQFVKEAISKGSITDFKVVMAIPSIDPVIRMIDLDETGATQFPIIQRNRRERGDFSGSSRWTRQPLEDQFTKEKEPNDPSSRTTGAVILTLAADQWNGQTQAAFSEPATLPADVVNPSDIAMLFSWALPHAAAPKGKAGFSVLAPDRPHAPTVEAL</sequence>
<feature type="region of interest" description="Disordered" evidence="1">
    <location>
        <begin position="387"/>
        <end position="407"/>
    </location>
</feature>
<evidence type="ECO:0000313" key="4">
    <source>
        <dbReference type="Proteomes" id="UP000643279"/>
    </source>
</evidence>
<dbReference type="Proteomes" id="UP000643279">
    <property type="component" value="Unassembled WGS sequence"/>
</dbReference>
<dbReference type="RefSeq" id="WP_188572228.1">
    <property type="nucleotide sequence ID" value="NZ_BMFW01000013.1"/>
</dbReference>
<comment type="caution">
    <text evidence="3">The sequence shown here is derived from an EMBL/GenBank/DDBJ whole genome shotgun (WGS) entry which is preliminary data.</text>
</comment>
<proteinExistence type="predicted"/>
<dbReference type="InterPro" id="IPR018310">
    <property type="entry name" value="Put_endonuclease_Z1-dom"/>
</dbReference>
<feature type="compositionally biased region" description="Basic and acidic residues" evidence="1">
    <location>
        <begin position="942"/>
        <end position="954"/>
    </location>
</feature>
<evidence type="ECO:0000259" key="2">
    <source>
        <dbReference type="Pfam" id="PF10593"/>
    </source>
</evidence>
<keyword evidence="4" id="KW-1185">Reference proteome</keyword>
<dbReference type="Pfam" id="PF10593">
    <property type="entry name" value="Z1"/>
    <property type="match status" value="1"/>
</dbReference>
<dbReference type="EMBL" id="BMFW01000013">
    <property type="protein sequence ID" value="GGH97636.1"/>
    <property type="molecule type" value="Genomic_DNA"/>
</dbReference>
<feature type="domain" description="Putative endonuclease Z1" evidence="2">
    <location>
        <begin position="512"/>
        <end position="770"/>
    </location>
</feature>
<accession>A0ABQ2AUN2</accession>
<evidence type="ECO:0000256" key="1">
    <source>
        <dbReference type="SAM" id="MobiDB-lite"/>
    </source>
</evidence>
<protein>
    <recommendedName>
        <fullName evidence="2">Putative endonuclease Z1 domain-containing protein</fullName>
    </recommendedName>
</protein>
<feature type="compositionally biased region" description="Basic and acidic residues" evidence="1">
    <location>
        <begin position="395"/>
        <end position="407"/>
    </location>
</feature>